<protein>
    <submittedName>
        <fullName evidence="2">Uncharacterized protein</fullName>
    </submittedName>
</protein>
<reference evidence="2 3" key="1">
    <citation type="submission" date="2017-12" db="EMBL/GenBank/DDBJ databases">
        <title>Complete genome sequence of Herbivorax saccincola GGR1, a novel Cellulosome-producing hydrolytic bacterium in a thermophilic biogas plant, established by Illumina and Nanopore MinION sequencing.</title>
        <authorList>
            <person name="Pechtl A."/>
            <person name="Ruckert C."/>
            <person name="Koeck D.E."/>
            <person name="Maus I."/>
            <person name="Winkler A."/>
            <person name="Kalinowski J."/>
            <person name="Puhler A."/>
            <person name="Schwarz W.W."/>
            <person name="Zverlov V.V."/>
            <person name="Schluter A."/>
            <person name="Liebl W."/>
        </authorList>
    </citation>
    <scope>NUCLEOTIDE SEQUENCE [LARGE SCALE GENOMIC DNA]</scope>
    <source>
        <strain evidence="3">SR1</strain>
    </source>
</reference>
<evidence type="ECO:0000313" key="3">
    <source>
        <dbReference type="Proteomes" id="UP000233534"/>
    </source>
</evidence>
<sequence length="138" mass="15362">MKLNKMKLKFGAAVLAATMSLGITAFAASGTITYKDISAEYSLKCDFGWKIFKDDDSAKADTKMVGGKKSGHRVACRLEMWEDSSGVTTYKYESDDVWAQCNITYSDVYCFKSRHSIDNSNNTKELVVKALSEKEPLN</sequence>
<accession>A0A2K9EN17</accession>
<keyword evidence="3" id="KW-1185">Reference proteome</keyword>
<dbReference type="Proteomes" id="UP000233534">
    <property type="component" value="Chromosome"/>
</dbReference>
<dbReference type="AlphaFoldDB" id="A0A2K9EN17"/>
<evidence type="ECO:0000256" key="1">
    <source>
        <dbReference type="SAM" id="SignalP"/>
    </source>
</evidence>
<name>A0A2K9EN17_9FIRM</name>
<feature type="signal peptide" evidence="1">
    <location>
        <begin position="1"/>
        <end position="27"/>
    </location>
</feature>
<gene>
    <name evidence="2" type="ORF">HVS_04615</name>
</gene>
<feature type="chain" id="PRO_5014940542" evidence="1">
    <location>
        <begin position="28"/>
        <end position="138"/>
    </location>
</feature>
<dbReference type="EMBL" id="CP025197">
    <property type="protein sequence ID" value="AUG56860.1"/>
    <property type="molecule type" value="Genomic_DNA"/>
</dbReference>
<evidence type="ECO:0000313" key="2">
    <source>
        <dbReference type="EMBL" id="AUG56860.1"/>
    </source>
</evidence>
<keyword evidence="1" id="KW-0732">Signal</keyword>
<proteinExistence type="predicted"/>
<dbReference type="KEGG" id="hsc:HVS_04615"/>
<organism evidence="2 3">
    <name type="scientific">Acetivibrio saccincola</name>
    <dbReference type="NCBI Taxonomy" id="1677857"/>
    <lineage>
        <taxon>Bacteria</taxon>
        <taxon>Bacillati</taxon>
        <taxon>Bacillota</taxon>
        <taxon>Clostridia</taxon>
        <taxon>Eubacteriales</taxon>
        <taxon>Oscillospiraceae</taxon>
        <taxon>Acetivibrio</taxon>
    </lineage>
</organism>
<dbReference type="RefSeq" id="WP_101299665.1">
    <property type="nucleotide sequence ID" value="NZ_CP025197.1"/>
</dbReference>